<dbReference type="Proteomes" id="UP000023623">
    <property type="component" value="Unassembled WGS sequence"/>
</dbReference>
<feature type="region of interest" description="Disordered" evidence="1">
    <location>
        <begin position="198"/>
        <end position="253"/>
    </location>
</feature>
<feature type="compositionally biased region" description="Low complexity" evidence="1">
    <location>
        <begin position="81"/>
        <end position="94"/>
    </location>
</feature>
<keyword evidence="3" id="KW-1185">Reference proteome</keyword>
<reference evidence="2 3" key="1">
    <citation type="submission" date="2014-02" db="EMBL/GenBank/DDBJ databases">
        <title>The Genome Sequence of Trichophyton rubrum (morphotype soudanense) CBS 452.61.</title>
        <authorList>
            <consortium name="The Broad Institute Genomics Platform"/>
            <person name="Cuomo C.A."/>
            <person name="White T.C."/>
            <person name="Graser Y."/>
            <person name="Martinez-Rossi N."/>
            <person name="Heitman J."/>
            <person name="Young S.K."/>
            <person name="Zeng Q."/>
            <person name="Gargeya S."/>
            <person name="Abouelleil A."/>
            <person name="Alvarado L."/>
            <person name="Chapman S.B."/>
            <person name="Gainer-Dewar J."/>
            <person name="Goldberg J."/>
            <person name="Griggs A."/>
            <person name="Gujja S."/>
            <person name="Hansen M."/>
            <person name="Howarth C."/>
            <person name="Imamovic A."/>
            <person name="Larimer J."/>
            <person name="Martinez D."/>
            <person name="Murphy C."/>
            <person name="Pearson M.D."/>
            <person name="Persinoti G."/>
            <person name="Poon T."/>
            <person name="Priest M."/>
            <person name="Roberts A.D."/>
            <person name="Saif S."/>
            <person name="Shea T.D."/>
            <person name="Sykes S.N."/>
            <person name="Wortman J."/>
            <person name="Nusbaum C."/>
            <person name="Birren B."/>
        </authorList>
    </citation>
    <scope>NUCLEOTIDE SEQUENCE [LARGE SCALE GENOMIC DNA]</scope>
    <source>
        <strain evidence="2 3">CBS 452.61</strain>
    </source>
</reference>
<evidence type="ECO:0000256" key="1">
    <source>
        <dbReference type="SAM" id="MobiDB-lite"/>
    </source>
</evidence>
<feature type="compositionally biased region" description="Pro residues" evidence="1">
    <location>
        <begin position="137"/>
        <end position="147"/>
    </location>
</feature>
<feature type="region of interest" description="Disordered" evidence="1">
    <location>
        <begin position="1"/>
        <end position="185"/>
    </location>
</feature>
<feature type="compositionally biased region" description="Basic and acidic residues" evidence="1">
    <location>
        <begin position="35"/>
        <end position="50"/>
    </location>
</feature>
<protein>
    <submittedName>
        <fullName evidence="2">Uncharacterized protein</fullName>
    </submittedName>
</protein>
<gene>
    <name evidence="2" type="ORF">H105_04946</name>
</gene>
<evidence type="ECO:0000313" key="3">
    <source>
        <dbReference type="Proteomes" id="UP000023623"/>
    </source>
</evidence>
<accession>A0A022XRI6</accession>
<feature type="compositionally biased region" description="Basic and acidic residues" evidence="1">
    <location>
        <begin position="57"/>
        <end position="75"/>
    </location>
</feature>
<dbReference type="HOGENOM" id="CLU_872063_0_0_1"/>
<sequence length="319" mass="35148">MAAPPASLDRSRPACETDRGWKGSRWRRPAQLATQREDTPTGHERDWDYCRRRRTRRTQDEKLARTAVASERDGCWQRYEAASQPASQPASPAARQEGARSHRQRRTNGCIAQLQRSAQSPGSPLTSICSAIVASPSPSPSSSPSPSPVAVGRLSGPASPVSSLLRAHPSTSFQRPAQKASLPGDPVSALCARAHLDKRETSHGSSPPRHQTGEPGPRKGPVVVGESPSRGDYLIDPTDASSGRRRRRRRRCRFRSSSWDMHATSERMGVELLFPLRWSCSSLLVGRIGMFAPSPLDGDVALFCLLWPRWRRQAMSHEP</sequence>
<evidence type="ECO:0000313" key="2">
    <source>
        <dbReference type="EMBL" id="EZF73099.1"/>
    </source>
</evidence>
<organism evidence="2 3">
    <name type="scientific">Trichophyton soudanense CBS 452.61</name>
    <dbReference type="NCBI Taxonomy" id="1215331"/>
    <lineage>
        <taxon>Eukaryota</taxon>
        <taxon>Fungi</taxon>
        <taxon>Dikarya</taxon>
        <taxon>Ascomycota</taxon>
        <taxon>Pezizomycotina</taxon>
        <taxon>Eurotiomycetes</taxon>
        <taxon>Eurotiomycetidae</taxon>
        <taxon>Onygenales</taxon>
        <taxon>Arthrodermataceae</taxon>
        <taxon>Trichophyton</taxon>
    </lineage>
</organism>
<feature type="compositionally biased region" description="Basic and acidic residues" evidence="1">
    <location>
        <begin position="9"/>
        <end position="21"/>
    </location>
</feature>
<feature type="compositionally biased region" description="Basic residues" evidence="1">
    <location>
        <begin position="243"/>
        <end position="253"/>
    </location>
</feature>
<proteinExistence type="predicted"/>
<dbReference type="AlphaFoldDB" id="A0A022XRI6"/>
<name>A0A022XRI6_TRISD</name>
<feature type="compositionally biased region" description="Polar residues" evidence="1">
    <location>
        <begin position="114"/>
        <end position="129"/>
    </location>
</feature>
<dbReference type="EMBL" id="KK208864">
    <property type="protein sequence ID" value="EZF73099.1"/>
    <property type="molecule type" value="Genomic_DNA"/>
</dbReference>